<dbReference type="PANTHER" id="PTHR24282:SF20">
    <property type="entry name" value="CYTOCHROME P450 CYP749A22-LIKE"/>
    <property type="match status" value="1"/>
</dbReference>
<dbReference type="Gene3D" id="1.10.630.10">
    <property type="entry name" value="Cytochrome P450"/>
    <property type="match status" value="1"/>
</dbReference>
<keyword evidence="3 11" id="KW-0349">Heme</keyword>
<dbReference type="Pfam" id="PF00067">
    <property type="entry name" value="p450"/>
    <property type="match status" value="1"/>
</dbReference>
<dbReference type="InterPro" id="IPR001128">
    <property type="entry name" value="Cyt_P450"/>
</dbReference>
<comment type="similarity">
    <text evidence="2 12">Belongs to the cytochrome P450 family.</text>
</comment>
<evidence type="ECO:0000256" key="10">
    <source>
        <dbReference type="ARBA" id="ARBA00023136"/>
    </source>
</evidence>
<protein>
    <submittedName>
        <fullName evidence="13">Cytochrome P450 CYP749A22-like</fullName>
    </submittedName>
</protein>
<dbReference type="InterPro" id="IPR017972">
    <property type="entry name" value="Cyt_P450_CS"/>
</dbReference>
<dbReference type="SUPFAM" id="SSF48264">
    <property type="entry name" value="Cytochrome P450"/>
    <property type="match status" value="1"/>
</dbReference>
<evidence type="ECO:0000256" key="4">
    <source>
        <dbReference type="ARBA" id="ARBA00022692"/>
    </source>
</evidence>
<evidence type="ECO:0000256" key="5">
    <source>
        <dbReference type="ARBA" id="ARBA00022723"/>
    </source>
</evidence>
<dbReference type="GO" id="GO:0016020">
    <property type="term" value="C:membrane"/>
    <property type="evidence" value="ECO:0007669"/>
    <property type="project" value="UniProtKB-SubCell"/>
</dbReference>
<evidence type="ECO:0000256" key="8">
    <source>
        <dbReference type="ARBA" id="ARBA00023004"/>
    </source>
</evidence>
<dbReference type="InterPro" id="IPR002401">
    <property type="entry name" value="Cyt_P450_E_grp-I"/>
</dbReference>
<dbReference type="InterPro" id="IPR050665">
    <property type="entry name" value="Cytochrome_P450_Monooxygen"/>
</dbReference>
<dbReference type="EMBL" id="PJQY01001226">
    <property type="protein sequence ID" value="PQQ04526.1"/>
    <property type="molecule type" value="Genomic_DNA"/>
</dbReference>
<dbReference type="GO" id="GO:0004497">
    <property type="term" value="F:monooxygenase activity"/>
    <property type="evidence" value="ECO:0007669"/>
    <property type="project" value="UniProtKB-KW"/>
</dbReference>
<dbReference type="InterPro" id="IPR036396">
    <property type="entry name" value="Cyt_P450_sf"/>
</dbReference>
<evidence type="ECO:0000256" key="12">
    <source>
        <dbReference type="RuleBase" id="RU000461"/>
    </source>
</evidence>
<evidence type="ECO:0000256" key="11">
    <source>
        <dbReference type="PIRSR" id="PIRSR602401-1"/>
    </source>
</evidence>
<keyword evidence="9 12" id="KW-0503">Monooxygenase</keyword>
<dbReference type="AlphaFoldDB" id="A0A314ZRC5"/>
<keyword evidence="8 11" id="KW-0408">Iron</keyword>
<proteinExistence type="inferred from homology"/>
<comment type="subcellular location">
    <subcellularLocation>
        <location evidence="1">Membrane</location>
        <topology evidence="1">Single-pass membrane protein</topology>
    </subcellularLocation>
</comment>
<dbReference type="OrthoDB" id="1470350at2759"/>
<keyword evidence="6" id="KW-1133">Transmembrane helix</keyword>
<dbReference type="STRING" id="2094558.A0A314ZRC5"/>
<evidence type="ECO:0000256" key="3">
    <source>
        <dbReference type="ARBA" id="ARBA00022617"/>
    </source>
</evidence>
<evidence type="ECO:0000256" key="1">
    <source>
        <dbReference type="ARBA" id="ARBA00004167"/>
    </source>
</evidence>
<feature type="binding site" description="axial binding residue" evidence="11">
    <location>
        <position position="424"/>
    </location>
    <ligand>
        <name>heme</name>
        <dbReference type="ChEBI" id="CHEBI:30413"/>
    </ligand>
    <ligandPart>
        <name>Fe</name>
        <dbReference type="ChEBI" id="CHEBI:18248"/>
    </ligandPart>
</feature>
<keyword evidence="10" id="KW-0472">Membrane</keyword>
<dbReference type="GO" id="GO:0005506">
    <property type="term" value="F:iron ion binding"/>
    <property type="evidence" value="ECO:0007669"/>
    <property type="project" value="InterPro"/>
</dbReference>
<evidence type="ECO:0000313" key="14">
    <source>
        <dbReference type="Proteomes" id="UP000250321"/>
    </source>
</evidence>
<comment type="cofactor">
    <cofactor evidence="11">
        <name>heme</name>
        <dbReference type="ChEBI" id="CHEBI:30413"/>
    </cofactor>
</comment>
<gene>
    <name evidence="13" type="ORF">Pyn_31548</name>
</gene>
<dbReference type="PRINTS" id="PR00385">
    <property type="entry name" value="P450"/>
</dbReference>
<accession>A0A314ZRC5</accession>
<name>A0A314ZRC5_PRUYE</name>
<evidence type="ECO:0000256" key="7">
    <source>
        <dbReference type="ARBA" id="ARBA00023002"/>
    </source>
</evidence>
<evidence type="ECO:0000256" key="2">
    <source>
        <dbReference type="ARBA" id="ARBA00010617"/>
    </source>
</evidence>
<keyword evidence="5 11" id="KW-0479">Metal-binding</keyword>
<keyword evidence="14" id="KW-1185">Reference proteome</keyword>
<evidence type="ECO:0000256" key="9">
    <source>
        <dbReference type="ARBA" id="ARBA00023033"/>
    </source>
</evidence>
<reference evidence="13 14" key="1">
    <citation type="submission" date="2018-02" db="EMBL/GenBank/DDBJ databases">
        <title>Draft genome of wild Prunus yedoensis var. nudiflora.</title>
        <authorList>
            <person name="Baek S."/>
            <person name="Kim J.-H."/>
            <person name="Choi K."/>
            <person name="Kim G.-B."/>
            <person name="Cho A."/>
            <person name="Jang H."/>
            <person name="Shin C.-H."/>
            <person name="Yu H.-J."/>
            <person name="Mun J.-H."/>
        </authorList>
    </citation>
    <scope>NUCLEOTIDE SEQUENCE [LARGE SCALE GENOMIC DNA]</scope>
    <source>
        <strain evidence="14">cv. Jeju island</strain>
        <tissue evidence="13">Leaf</tissue>
    </source>
</reference>
<dbReference type="PRINTS" id="PR00463">
    <property type="entry name" value="EP450I"/>
</dbReference>
<dbReference type="Proteomes" id="UP000250321">
    <property type="component" value="Unassembled WGS sequence"/>
</dbReference>
<keyword evidence="7 12" id="KW-0560">Oxidoreductase</keyword>
<organism evidence="13 14">
    <name type="scientific">Prunus yedoensis var. nudiflora</name>
    <dbReference type="NCBI Taxonomy" id="2094558"/>
    <lineage>
        <taxon>Eukaryota</taxon>
        <taxon>Viridiplantae</taxon>
        <taxon>Streptophyta</taxon>
        <taxon>Embryophyta</taxon>
        <taxon>Tracheophyta</taxon>
        <taxon>Spermatophyta</taxon>
        <taxon>Magnoliopsida</taxon>
        <taxon>eudicotyledons</taxon>
        <taxon>Gunneridae</taxon>
        <taxon>Pentapetalae</taxon>
        <taxon>rosids</taxon>
        <taxon>fabids</taxon>
        <taxon>Rosales</taxon>
        <taxon>Rosaceae</taxon>
        <taxon>Amygdaloideae</taxon>
        <taxon>Amygdaleae</taxon>
        <taxon>Prunus</taxon>
    </lineage>
</organism>
<sequence length="489" mass="55932">MLALQGIKGPSYRLIHGSTKEITSMKKETMGRPMNLSHDILPEVQPHIHSWTKIYGKNFLQWYGSQAQLVIGEPELCKEILNNKHRAYPKREPQAYVKKLLGDGLASTEGEKWGKLRKLANHAFHGDSLKSMIPTMTASVETMLERWKNHEGKEIEVFEEFRLLTSEVVSRTAFGSSYLEGKNVFEMLMKLYFLIFKNLFKFRFPGISKIFKTRDEIESAELEKGIRDSVMEVIKKREKKAMAGEEDGFGSDFLGLLLKAHHDTNEKQRISVDDLVDECKTFYFAGQETTNSLLAWTVFLLALHRDWQEEARKEVLQLFGKQTPHPEGISKLKTMSMIINESLRLYSPVIAFERKAAREVRLGNLIVPANVELQIPNLAFHHDAKFWGEDVHLFKPERFSEGVAKATKDNMVAFLPFGMGPRTCVGFNFATIEVKIALSMILQHYSFTLSPAYVHSPFHFLTVRPQHGVRVTYIRCELCKPCGGVMVKT</sequence>
<dbReference type="PANTHER" id="PTHR24282">
    <property type="entry name" value="CYTOCHROME P450 FAMILY MEMBER"/>
    <property type="match status" value="1"/>
</dbReference>
<dbReference type="GO" id="GO:0020037">
    <property type="term" value="F:heme binding"/>
    <property type="evidence" value="ECO:0007669"/>
    <property type="project" value="InterPro"/>
</dbReference>
<keyword evidence="4" id="KW-0812">Transmembrane</keyword>
<dbReference type="GO" id="GO:0016705">
    <property type="term" value="F:oxidoreductase activity, acting on paired donors, with incorporation or reduction of molecular oxygen"/>
    <property type="evidence" value="ECO:0007669"/>
    <property type="project" value="InterPro"/>
</dbReference>
<evidence type="ECO:0000256" key="6">
    <source>
        <dbReference type="ARBA" id="ARBA00022989"/>
    </source>
</evidence>
<comment type="caution">
    <text evidence="13">The sequence shown here is derived from an EMBL/GenBank/DDBJ whole genome shotgun (WGS) entry which is preliminary data.</text>
</comment>
<dbReference type="PROSITE" id="PS00086">
    <property type="entry name" value="CYTOCHROME_P450"/>
    <property type="match status" value="1"/>
</dbReference>
<evidence type="ECO:0000313" key="13">
    <source>
        <dbReference type="EMBL" id="PQQ04526.1"/>
    </source>
</evidence>